<evidence type="ECO:0000313" key="2">
    <source>
        <dbReference type="Proteomes" id="UP001159363"/>
    </source>
</evidence>
<organism evidence="1 2">
    <name type="scientific">Dryococelus australis</name>
    <dbReference type="NCBI Taxonomy" id="614101"/>
    <lineage>
        <taxon>Eukaryota</taxon>
        <taxon>Metazoa</taxon>
        <taxon>Ecdysozoa</taxon>
        <taxon>Arthropoda</taxon>
        <taxon>Hexapoda</taxon>
        <taxon>Insecta</taxon>
        <taxon>Pterygota</taxon>
        <taxon>Neoptera</taxon>
        <taxon>Polyneoptera</taxon>
        <taxon>Phasmatodea</taxon>
        <taxon>Verophasmatodea</taxon>
        <taxon>Anareolatae</taxon>
        <taxon>Phasmatidae</taxon>
        <taxon>Eurycanthinae</taxon>
        <taxon>Dryococelus</taxon>
    </lineage>
</organism>
<keyword evidence="2" id="KW-1185">Reference proteome</keyword>
<accession>A0ABQ9HJI7</accession>
<reference evidence="1 2" key="1">
    <citation type="submission" date="2023-02" db="EMBL/GenBank/DDBJ databases">
        <title>LHISI_Scaffold_Assembly.</title>
        <authorList>
            <person name="Stuart O.P."/>
            <person name="Cleave R."/>
            <person name="Magrath M.J.L."/>
            <person name="Mikheyev A.S."/>
        </authorList>
    </citation>
    <scope>NUCLEOTIDE SEQUENCE [LARGE SCALE GENOMIC DNA]</scope>
    <source>
        <strain evidence="1">Daus_M_001</strain>
        <tissue evidence="1">Leg muscle</tissue>
    </source>
</reference>
<evidence type="ECO:0000313" key="1">
    <source>
        <dbReference type="EMBL" id="KAJ8884350.1"/>
    </source>
</evidence>
<protein>
    <submittedName>
        <fullName evidence="1">Uncharacterized protein</fullName>
    </submittedName>
</protein>
<gene>
    <name evidence="1" type="ORF">PR048_016207</name>
</gene>
<dbReference type="EMBL" id="JARBHB010000005">
    <property type="protein sequence ID" value="KAJ8884350.1"/>
    <property type="molecule type" value="Genomic_DNA"/>
</dbReference>
<name>A0ABQ9HJI7_9NEOP</name>
<comment type="caution">
    <text evidence="1">The sequence shown here is derived from an EMBL/GenBank/DDBJ whole genome shotgun (WGS) entry which is preliminary data.</text>
</comment>
<sequence>MNLGSISDQCGPVYRLYKFFNCYNLSRLAVVMDTSSRGPDTQLIIHSFTDLAADQTRLTAATSTAEVTSARVLRCRLLCGCRRVNMDSTNIRPYESEPEETCADLELDSDDDSNTLNTLRRTGTKTGMAQIECQTTTMLTLIVHFLVVVFHSLAANSKPIHYHNREKRIGENVTSWKPGTEPRNVMTPRNGRHLIHVAVTDEWQYLPGLNFRPICHLLNENVWDVFTRQLVHTIRPPTNTDELWTRVESDRQEIPHPTYALTPMTPVFLPNIHYHITLPTPHYLGVACSLHYSVTYTCISLNEEHLQHPYNEQHSPKTKYWTRGEAKSRMWSRLPLLSVLWSGLWLWSRLWRVLWSALRLKSGLWSRLQNTDGKIERLMERLRKIDGKSEDWWIGGREDHEKLVIEAAEHLPVRLTTRNDGFRARRVEPKIAEPIQVEPKNASRPLSPEKYQVLVRAGYERGLYVAQLHKPNGVVRNGTTKSFKPLPFSRGTGATVAERLACLPPSKANRVQSPAVSPDSRQWGLCRTMPLVGGFPRGSPASPAPAFRCCSIFTSITLIGSQDLAVKSRPNLFTHSFKGDHIFLI</sequence>
<dbReference type="Proteomes" id="UP001159363">
    <property type="component" value="Chromosome 4"/>
</dbReference>
<proteinExistence type="predicted"/>